<comment type="caution">
    <text evidence="1">The sequence shown here is derived from an EMBL/GenBank/DDBJ whole genome shotgun (WGS) entry which is preliminary data.</text>
</comment>
<protein>
    <submittedName>
        <fullName evidence="1">Armadillo-like helical</fullName>
    </submittedName>
</protein>
<dbReference type="Proteomes" id="UP000321947">
    <property type="component" value="Unassembled WGS sequence"/>
</dbReference>
<organism evidence="1 2">
    <name type="scientific">Cucumis melo var. makuwa</name>
    <name type="common">Oriental melon</name>
    <dbReference type="NCBI Taxonomy" id="1194695"/>
    <lineage>
        <taxon>Eukaryota</taxon>
        <taxon>Viridiplantae</taxon>
        <taxon>Streptophyta</taxon>
        <taxon>Embryophyta</taxon>
        <taxon>Tracheophyta</taxon>
        <taxon>Spermatophyta</taxon>
        <taxon>Magnoliopsida</taxon>
        <taxon>eudicotyledons</taxon>
        <taxon>Gunneridae</taxon>
        <taxon>Pentapetalae</taxon>
        <taxon>rosids</taxon>
        <taxon>fabids</taxon>
        <taxon>Cucurbitales</taxon>
        <taxon>Cucurbitaceae</taxon>
        <taxon>Benincaseae</taxon>
        <taxon>Cucumis</taxon>
    </lineage>
</organism>
<evidence type="ECO:0000313" key="2">
    <source>
        <dbReference type="Proteomes" id="UP000321947"/>
    </source>
</evidence>
<gene>
    <name evidence="1" type="ORF">E5676_scaffold544G00330</name>
</gene>
<accession>A0A5D3C8E8</accession>
<reference evidence="1 2" key="1">
    <citation type="submission" date="2019-08" db="EMBL/GenBank/DDBJ databases">
        <title>Draft genome sequences of two oriental melons (Cucumis melo L. var makuwa).</title>
        <authorList>
            <person name="Kwon S.-Y."/>
        </authorList>
    </citation>
    <scope>NUCLEOTIDE SEQUENCE [LARGE SCALE GENOMIC DNA]</scope>
    <source>
        <strain evidence="2">cv. Chang Bougi</strain>
        <tissue evidence="1">Leaf</tissue>
    </source>
</reference>
<dbReference type="EMBL" id="SSTD01013212">
    <property type="protein sequence ID" value="TYK07562.1"/>
    <property type="molecule type" value="Genomic_DNA"/>
</dbReference>
<dbReference type="PANTHER" id="PTHR35834:SF2">
    <property type="entry name" value="ATAXIN-10 DOMAIN-CONTAINING PROTEIN"/>
    <property type="match status" value="1"/>
</dbReference>
<dbReference type="AlphaFoldDB" id="A0A5D3C8E8"/>
<dbReference type="PANTHER" id="PTHR35834">
    <property type="entry name" value="ARMADILLO-TYPE FOLD PROTEIN-RELATED"/>
    <property type="match status" value="1"/>
</dbReference>
<proteinExistence type="predicted"/>
<sequence length="136" mass="15349">MDCIVKKGYFGRKDTVDAMLEEDLIDRLVELQRSELGGGLIGLGKHTAEESREVAAGSAGEKRVAIISCGCVTFSEYSPIISLFLCCWYFSCAFWDRRIVVRLRFRSSYGVPSCNPDKISGIETREWNCRKTNNYS</sequence>
<name>A0A5D3C8E8_CUCMM</name>
<evidence type="ECO:0000313" key="1">
    <source>
        <dbReference type="EMBL" id="TYK07562.1"/>
    </source>
</evidence>